<keyword evidence="1" id="KW-1133">Transmembrane helix</keyword>
<evidence type="ECO:0000313" key="3">
    <source>
        <dbReference type="Proteomes" id="UP000625210"/>
    </source>
</evidence>
<dbReference type="InterPro" id="IPR019074">
    <property type="entry name" value="YabQ"/>
</dbReference>
<keyword evidence="1" id="KW-0472">Membrane</keyword>
<feature type="transmembrane region" description="Helical" evidence="1">
    <location>
        <begin position="39"/>
        <end position="62"/>
    </location>
</feature>
<reference evidence="2" key="2">
    <citation type="submission" date="2020-09" db="EMBL/GenBank/DDBJ databases">
        <authorList>
            <person name="Sun Q."/>
            <person name="Zhou Y."/>
        </authorList>
    </citation>
    <scope>NUCLEOTIDE SEQUENCE</scope>
    <source>
        <strain evidence="2">CGMCC 1.15179</strain>
    </source>
</reference>
<sequence length="200" mass="23958">MTLYTQWLTMGLMVGSGWLMGVILDTYRVLKSRFRLRGWVVSLVDLLYWLVATGLVFGLLMWSNWGELRFYIFVAIVIGFALYQVWFSRWVTRVVQWVVQIVEALLRVLMRIVYVTLWIPLTAIWTVVRKLWELLLALLRGIGRFLAWLASPLLRWMRPWMNRIWGRLRPLLLPYWNLWLRLRKWLRGKKEPPGDPPDSP</sequence>
<evidence type="ECO:0000256" key="1">
    <source>
        <dbReference type="SAM" id="Phobius"/>
    </source>
</evidence>
<organism evidence="2 3">
    <name type="scientific">Marinithermofilum abyssi</name>
    <dbReference type="NCBI Taxonomy" id="1571185"/>
    <lineage>
        <taxon>Bacteria</taxon>
        <taxon>Bacillati</taxon>
        <taxon>Bacillota</taxon>
        <taxon>Bacilli</taxon>
        <taxon>Bacillales</taxon>
        <taxon>Thermoactinomycetaceae</taxon>
        <taxon>Marinithermofilum</taxon>
    </lineage>
</organism>
<dbReference type="AlphaFoldDB" id="A0A8J2VJ32"/>
<accession>A0A8J2VJ32</accession>
<dbReference type="RefSeq" id="WP_188648204.1">
    <property type="nucleotide sequence ID" value="NZ_BMHQ01000008.1"/>
</dbReference>
<proteinExistence type="predicted"/>
<evidence type="ECO:0000313" key="2">
    <source>
        <dbReference type="EMBL" id="GGE21760.1"/>
    </source>
</evidence>
<dbReference type="EMBL" id="BMHQ01000008">
    <property type="protein sequence ID" value="GGE21760.1"/>
    <property type="molecule type" value="Genomic_DNA"/>
</dbReference>
<dbReference type="Pfam" id="PF09578">
    <property type="entry name" value="Spore_YabQ"/>
    <property type="match status" value="1"/>
</dbReference>
<dbReference type="Proteomes" id="UP000625210">
    <property type="component" value="Unassembled WGS sequence"/>
</dbReference>
<evidence type="ECO:0008006" key="4">
    <source>
        <dbReference type="Google" id="ProtNLM"/>
    </source>
</evidence>
<comment type="caution">
    <text evidence="2">The sequence shown here is derived from an EMBL/GenBank/DDBJ whole genome shotgun (WGS) entry which is preliminary data.</text>
</comment>
<keyword evidence="3" id="KW-1185">Reference proteome</keyword>
<gene>
    <name evidence="2" type="ORF">GCM10011571_24830</name>
</gene>
<keyword evidence="1" id="KW-0812">Transmembrane</keyword>
<reference evidence="2" key="1">
    <citation type="journal article" date="2014" name="Int. J. Syst. Evol. Microbiol.">
        <title>Complete genome sequence of Corynebacterium casei LMG S-19264T (=DSM 44701T), isolated from a smear-ripened cheese.</title>
        <authorList>
            <consortium name="US DOE Joint Genome Institute (JGI-PGF)"/>
            <person name="Walter F."/>
            <person name="Albersmeier A."/>
            <person name="Kalinowski J."/>
            <person name="Ruckert C."/>
        </authorList>
    </citation>
    <scope>NUCLEOTIDE SEQUENCE</scope>
    <source>
        <strain evidence="2">CGMCC 1.15179</strain>
    </source>
</reference>
<name>A0A8J2VJ32_9BACL</name>
<feature type="transmembrane region" description="Helical" evidence="1">
    <location>
        <begin position="108"/>
        <end position="128"/>
    </location>
</feature>
<feature type="transmembrane region" description="Helical" evidence="1">
    <location>
        <begin position="134"/>
        <end position="154"/>
    </location>
</feature>
<feature type="transmembrane region" description="Helical" evidence="1">
    <location>
        <begin position="68"/>
        <end position="87"/>
    </location>
</feature>
<protein>
    <recommendedName>
        <fullName evidence="4">Spore cortex biosynthesis protein YabQ</fullName>
    </recommendedName>
</protein>
<feature type="transmembrane region" description="Helical" evidence="1">
    <location>
        <begin position="6"/>
        <end position="27"/>
    </location>
</feature>
<dbReference type="NCBIfam" id="TIGR02893">
    <property type="entry name" value="spore_yabQ"/>
    <property type="match status" value="1"/>
</dbReference>